<evidence type="ECO:0000256" key="1">
    <source>
        <dbReference type="SAM" id="MobiDB-lite"/>
    </source>
</evidence>
<feature type="compositionally biased region" description="Polar residues" evidence="1">
    <location>
        <begin position="64"/>
        <end position="73"/>
    </location>
</feature>
<sequence>MLLGQATELTEEHLMGYFFAGLHSNIRIQIRPHNFRDLLRAIEIARDVEEVSTENRVGERTTNRSRGYQNNYHGSGGVISRVETLKGTRKEPGSSGNVHILRKEGETIMESKVGSNDTRSSRNRG</sequence>
<evidence type="ECO:0000313" key="3">
    <source>
        <dbReference type="Proteomes" id="UP001374535"/>
    </source>
</evidence>
<proteinExistence type="predicted"/>
<protein>
    <submittedName>
        <fullName evidence="2">Uncharacterized protein</fullName>
    </submittedName>
</protein>
<dbReference type="AlphaFoldDB" id="A0AAQ3N8L8"/>
<organism evidence="2 3">
    <name type="scientific">Vigna mungo</name>
    <name type="common">Black gram</name>
    <name type="synonym">Phaseolus mungo</name>
    <dbReference type="NCBI Taxonomy" id="3915"/>
    <lineage>
        <taxon>Eukaryota</taxon>
        <taxon>Viridiplantae</taxon>
        <taxon>Streptophyta</taxon>
        <taxon>Embryophyta</taxon>
        <taxon>Tracheophyta</taxon>
        <taxon>Spermatophyta</taxon>
        <taxon>Magnoliopsida</taxon>
        <taxon>eudicotyledons</taxon>
        <taxon>Gunneridae</taxon>
        <taxon>Pentapetalae</taxon>
        <taxon>rosids</taxon>
        <taxon>fabids</taxon>
        <taxon>Fabales</taxon>
        <taxon>Fabaceae</taxon>
        <taxon>Papilionoideae</taxon>
        <taxon>50 kb inversion clade</taxon>
        <taxon>NPAAA clade</taxon>
        <taxon>indigoferoid/millettioid clade</taxon>
        <taxon>Phaseoleae</taxon>
        <taxon>Vigna</taxon>
    </lineage>
</organism>
<gene>
    <name evidence="2" type="ORF">V8G54_025196</name>
</gene>
<dbReference type="Proteomes" id="UP001374535">
    <property type="component" value="Chromosome 7"/>
</dbReference>
<name>A0AAQ3N8L8_VIGMU</name>
<keyword evidence="3" id="KW-1185">Reference proteome</keyword>
<dbReference type="EMBL" id="CP144694">
    <property type="protein sequence ID" value="WVZ04390.1"/>
    <property type="molecule type" value="Genomic_DNA"/>
</dbReference>
<feature type="region of interest" description="Disordered" evidence="1">
    <location>
        <begin position="50"/>
        <end position="78"/>
    </location>
</feature>
<reference evidence="2 3" key="1">
    <citation type="journal article" date="2023" name="Life. Sci Alliance">
        <title>Evolutionary insights into 3D genome organization and epigenetic landscape of Vigna mungo.</title>
        <authorList>
            <person name="Junaid A."/>
            <person name="Singh B."/>
            <person name="Bhatia S."/>
        </authorList>
    </citation>
    <scope>NUCLEOTIDE SEQUENCE [LARGE SCALE GENOMIC DNA]</scope>
    <source>
        <strain evidence="2">Urdbean</strain>
    </source>
</reference>
<accession>A0AAQ3N8L8</accession>
<evidence type="ECO:0000313" key="2">
    <source>
        <dbReference type="EMBL" id="WVZ04390.1"/>
    </source>
</evidence>
<feature type="region of interest" description="Disordered" evidence="1">
    <location>
        <begin position="104"/>
        <end position="125"/>
    </location>
</feature>